<dbReference type="NCBIfam" id="TIGR03383">
    <property type="entry name" value="urate_oxi"/>
    <property type="match status" value="1"/>
</dbReference>
<feature type="binding site" evidence="14">
    <location>
        <position position="65"/>
    </location>
    <ligand>
        <name>urate</name>
        <dbReference type="ChEBI" id="CHEBI:17775"/>
    </ligand>
</feature>
<reference evidence="16" key="1">
    <citation type="submission" date="2021-12" db="EMBL/GenBank/DDBJ databases">
        <authorList>
            <person name="King R."/>
        </authorList>
    </citation>
    <scope>NUCLEOTIDE SEQUENCE</scope>
</reference>
<feature type="binding site" evidence="14">
    <location>
        <position position="233"/>
    </location>
    <ligand>
        <name>urate</name>
        <dbReference type="ChEBI" id="CHEBI:17775"/>
    </ligand>
</feature>
<keyword evidence="8 12" id="KW-0560">Oxidoreductase</keyword>
<keyword evidence="7 12" id="KW-0659">Purine metabolism</keyword>
<dbReference type="GO" id="GO:0019628">
    <property type="term" value="P:urate catabolic process"/>
    <property type="evidence" value="ECO:0007669"/>
    <property type="project" value="TreeGrafter"/>
</dbReference>
<sequence>MHTASERGLGVSMIEHGYGKSGVKLLYINRANGIHSIRECEVTTTLILSTVQSYLTGDNDGIIATDSQKNTVYILAKKHGIKAIENFAQFLCQHFLTTYKQVEEVQIEIKDYPWNRISSENQEHSHAFIFTPTATRKCKVSQNRQGAIHIESGFDGLRVLKTTKSAFYGFVHDEFTCLPDVTDRIFSTVVSASWKCKPSDKNDYDKIWHSAQACILEKFAGPPAEGIPSPSVQYTLYRAAEYILEKNPEVLEVRIVMPNKHYFPFDLSKFPEHLVQSEENSDVFLPVDKPSGSIHATLQRSAITAKL</sequence>
<evidence type="ECO:0000256" key="11">
    <source>
        <dbReference type="ARBA" id="ARBA00048818"/>
    </source>
</evidence>
<evidence type="ECO:0000313" key="17">
    <source>
        <dbReference type="Proteomes" id="UP001152759"/>
    </source>
</evidence>
<evidence type="ECO:0000256" key="9">
    <source>
        <dbReference type="ARBA" id="ARBA00023140"/>
    </source>
</evidence>
<dbReference type="GO" id="GO:0006145">
    <property type="term" value="P:purine nucleobase catabolic process"/>
    <property type="evidence" value="ECO:0007669"/>
    <property type="project" value="TreeGrafter"/>
</dbReference>
<dbReference type="GO" id="GO:0005777">
    <property type="term" value="C:peroxisome"/>
    <property type="evidence" value="ECO:0007669"/>
    <property type="project" value="UniProtKB-SubCell"/>
</dbReference>
<dbReference type="InterPro" id="IPR019842">
    <property type="entry name" value="Uricase_CS"/>
</dbReference>
<evidence type="ECO:0000256" key="2">
    <source>
        <dbReference type="ARBA" id="ARBA00004275"/>
    </source>
</evidence>
<dbReference type="PRINTS" id="PR00093">
    <property type="entry name" value="URICASE"/>
</dbReference>
<keyword evidence="9 12" id="KW-0576">Peroxisome</keyword>
<evidence type="ECO:0000256" key="1">
    <source>
        <dbReference type="ARBA" id="ARBA00003860"/>
    </source>
</evidence>
<evidence type="ECO:0000256" key="10">
    <source>
        <dbReference type="ARBA" id="ARBA00031317"/>
    </source>
</evidence>
<comment type="catalytic activity">
    <reaction evidence="11 12 15">
        <text>urate + O2 + H2O = 5-hydroxyisourate + H2O2</text>
        <dbReference type="Rhea" id="RHEA:21368"/>
        <dbReference type="ChEBI" id="CHEBI:15377"/>
        <dbReference type="ChEBI" id="CHEBI:15379"/>
        <dbReference type="ChEBI" id="CHEBI:16240"/>
        <dbReference type="ChEBI" id="CHEBI:17775"/>
        <dbReference type="ChEBI" id="CHEBI:18072"/>
        <dbReference type="EC" id="1.7.3.3"/>
    </reaction>
</comment>
<feature type="binding site" evidence="14">
    <location>
        <position position="184"/>
    </location>
    <ligand>
        <name>urate</name>
        <dbReference type="ChEBI" id="CHEBI:17775"/>
    </ligand>
</feature>
<evidence type="ECO:0000313" key="16">
    <source>
        <dbReference type="EMBL" id="CAH0381816.1"/>
    </source>
</evidence>
<evidence type="ECO:0000256" key="3">
    <source>
        <dbReference type="ARBA" id="ARBA00004831"/>
    </source>
</evidence>
<evidence type="ECO:0000256" key="4">
    <source>
        <dbReference type="ARBA" id="ARBA00009760"/>
    </source>
</evidence>
<feature type="binding site" evidence="14">
    <location>
        <position position="66"/>
    </location>
    <ligand>
        <name>urate</name>
        <dbReference type="ChEBI" id="CHEBI:17775"/>
    </ligand>
</feature>
<evidence type="ECO:0000256" key="15">
    <source>
        <dbReference type="RuleBase" id="RU004455"/>
    </source>
</evidence>
<feature type="binding site" evidence="14">
    <location>
        <position position="233"/>
    </location>
    <ligand>
        <name>5-hydroxyisourate</name>
        <dbReference type="ChEBI" id="CHEBI:18072"/>
    </ligand>
</feature>
<feature type="binding site" evidence="14">
    <location>
        <position position="184"/>
    </location>
    <ligand>
        <name>5-hydroxyisourate</name>
        <dbReference type="ChEBI" id="CHEBI:18072"/>
    </ligand>
</feature>
<dbReference type="Proteomes" id="UP001152759">
    <property type="component" value="Chromosome 1"/>
</dbReference>
<feature type="binding site" evidence="14">
    <location>
        <position position="232"/>
    </location>
    <ligand>
        <name>urate</name>
        <dbReference type="ChEBI" id="CHEBI:17775"/>
    </ligand>
</feature>
<dbReference type="PROSITE" id="PS00366">
    <property type="entry name" value="URICASE"/>
    <property type="match status" value="1"/>
</dbReference>
<dbReference type="AlphaFoldDB" id="A0A9P0EY60"/>
<dbReference type="Gene3D" id="3.10.270.10">
    <property type="entry name" value="Urate Oxidase"/>
    <property type="match status" value="1"/>
</dbReference>
<dbReference type="Pfam" id="PF01014">
    <property type="entry name" value="Uricase"/>
    <property type="match status" value="2"/>
</dbReference>
<proteinExistence type="inferred from homology"/>
<name>A0A9P0EY60_BEMTA</name>
<dbReference type="EC" id="1.7.3.3" evidence="5 12"/>
<feature type="binding site" evidence="14">
    <location>
        <position position="259"/>
    </location>
    <ligand>
        <name>urate</name>
        <dbReference type="ChEBI" id="CHEBI:17775"/>
    </ligand>
</feature>
<feature type="binding site" evidence="14">
    <location>
        <position position="167"/>
    </location>
    <ligand>
        <name>5-hydroxyisourate</name>
        <dbReference type="ChEBI" id="CHEBI:18072"/>
    </ligand>
</feature>
<gene>
    <name evidence="16" type="ORF">BEMITA_LOCUS1431</name>
</gene>
<feature type="binding site" evidence="14">
    <location>
        <position position="259"/>
    </location>
    <ligand>
        <name>O2</name>
        <dbReference type="ChEBI" id="CHEBI:15379"/>
    </ligand>
</feature>
<dbReference type="KEGG" id="btab:109043127"/>
<comment type="similarity">
    <text evidence="4 12 15">Belongs to the uricase family.</text>
</comment>
<dbReference type="SUPFAM" id="SSF55620">
    <property type="entry name" value="Tetrahydrobiopterin biosynthesis enzymes-like"/>
    <property type="match status" value="2"/>
</dbReference>
<accession>A0A9P0EY60</accession>
<feature type="binding site" evidence="14">
    <location>
        <position position="259"/>
    </location>
    <ligand>
        <name>5-hydroxyisourate</name>
        <dbReference type="ChEBI" id="CHEBI:18072"/>
    </ligand>
</feature>
<feature type="binding site" evidence="14">
    <location>
        <position position="167"/>
    </location>
    <ligand>
        <name>urate</name>
        <dbReference type="ChEBI" id="CHEBI:17775"/>
    </ligand>
</feature>
<protein>
    <recommendedName>
        <fullName evidence="6 12">Uricase</fullName>
        <ecNumber evidence="5 12">1.7.3.3</ecNumber>
    </recommendedName>
    <alternativeName>
        <fullName evidence="10 12">Urate oxidase</fullName>
    </alternativeName>
</protein>
<feature type="binding site" evidence="14">
    <location>
        <position position="66"/>
    </location>
    <ligand>
        <name>5-hydroxyisourate</name>
        <dbReference type="ChEBI" id="CHEBI:18072"/>
    </ligand>
</feature>
<feature type="active site" description="Charge relay system" evidence="13">
    <location>
        <position position="65"/>
    </location>
</feature>
<evidence type="ECO:0000256" key="12">
    <source>
        <dbReference type="PIRNR" id="PIRNR000241"/>
    </source>
</evidence>
<feature type="active site" description="Charge relay system" evidence="13">
    <location>
        <position position="261"/>
    </location>
</feature>
<evidence type="ECO:0000256" key="14">
    <source>
        <dbReference type="PIRSR" id="PIRSR000241-2"/>
    </source>
</evidence>
<comment type="subcellular location">
    <subcellularLocation>
        <location evidence="2 12">Peroxisome</location>
    </subcellularLocation>
</comment>
<feature type="binding site" evidence="14">
    <location>
        <position position="65"/>
    </location>
    <ligand>
        <name>O2</name>
        <dbReference type="ChEBI" id="CHEBI:15379"/>
    </ligand>
</feature>
<dbReference type="PIRSF" id="PIRSF000241">
    <property type="entry name" value="Urate_oxidase"/>
    <property type="match status" value="1"/>
</dbReference>
<evidence type="ECO:0000256" key="7">
    <source>
        <dbReference type="ARBA" id="ARBA00022631"/>
    </source>
</evidence>
<organism evidence="16 17">
    <name type="scientific">Bemisia tabaci</name>
    <name type="common">Sweetpotato whitefly</name>
    <name type="synonym">Aleurodes tabaci</name>
    <dbReference type="NCBI Taxonomy" id="7038"/>
    <lineage>
        <taxon>Eukaryota</taxon>
        <taxon>Metazoa</taxon>
        <taxon>Ecdysozoa</taxon>
        <taxon>Arthropoda</taxon>
        <taxon>Hexapoda</taxon>
        <taxon>Insecta</taxon>
        <taxon>Pterygota</taxon>
        <taxon>Neoptera</taxon>
        <taxon>Paraneoptera</taxon>
        <taxon>Hemiptera</taxon>
        <taxon>Sternorrhyncha</taxon>
        <taxon>Aleyrodoidea</taxon>
        <taxon>Aleyrodidae</taxon>
        <taxon>Aleyrodinae</taxon>
        <taxon>Bemisia</taxon>
    </lineage>
</organism>
<feature type="binding site" evidence="14">
    <location>
        <position position="232"/>
    </location>
    <ligand>
        <name>5-hydroxyisourate</name>
        <dbReference type="ChEBI" id="CHEBI:18072"/>
    </ligand>
</feature>
<dbReference type="GO" id="GO:0004846">
    <property type="term" value="F:urate oxidase activity"/>
    <property type="evidence" value="ECO:0007669"/>
    <property type="project" value="UniProtKB-EC"/>
</dbReference>
<feature type="binding site" evidence="14">
    <location>
        <position position="65"/>
    </location>
    <ligand>
        <name>5-hydroxyisourate</name>
        <dbReference type="ChEBI" id="CHEBI:18072"/>
    </ligand>
</feature>
<comment type="pathway">
    <text evidence="3 12">Purine metabolism; urate degradation; (S)-allantoin from urate: step 1/3.</text>
</comment>
<dbReference type="PANTHER" id="PTHR42874">
    <property type="entry name" value="URICASE"/>
    <property type="match status" value="1"/>
</dbReference>
<feature type="active site" description="Charge relay system" evidence="13">
    <location>
        <position position="20"/>
    </location>
</feature>
<evidence type="ECO:0000256" key="5">
    <source>
        <dbReference type="ARBA" id="ARBA00012598"/>
    </source>
</evidence>
<dbReference type="FunFam" id="3.10.270.10:FF:000001">
    <property type="entry name" value="Uricase"/>
    <property type="match status" value="1"/>
</dbReference>
<dbReference type="EMBL" id="OU963862">
    <property type="protein sequence ID" value="CAH0381816.1"/>
    <property type="molecule type" value="Genomic_DNA"/>
</dbReference>
<dbReference type="InterPro" id="IPR002042">
    <property type="entry name" value="Uricase"/>
</dbReference>
<dbReference type="PANTHER" id="PTHR42874:SF1">
    <property type="entry name" value="URICASE"/>
    <property type="match status" value="1"/>
</dbReference>
<keyword evidence="17" id="KW-1185">Reference proteome</keyword>
<evidence type="ECO:0000256" key="6">
    <source>
        <dbReference type="ARBA" id="ARBA00017098"/>
    </source>
</evidence>
<evidence type="ECO:0000256" key="8">
    <source>
        <dbReference type="ARBA" id="ARBA00023002"/>
    </source>
</evidence>
<evidence type="ECO:0000256" key="13">
    <source>
        <dbReference type="PIRSR" id="PIRSR000241-1"/>
    </source>
</evidence>
<comment type="function">
    <text evidence="1 12 15">Catalyzes the oxidation of uric acid to 5-hydroxyisourate, which is further processed to form (S)-allantoin.</text>
</comment>